<sequence>MKNPKSKRILVAPIKGIGHVNACIGVTKGLLNRGHRVAFFLETPFSGKLKSYGFEEFLYEPYKDEDENVEQFKNPGEQMANKLLETGILGKNDLRTQLTRLGNRSKIFQHERIKYEDEQLRLVIEKFQPDLFIIDNITLEPAIYYSNKPWIDVMSVVPLLYLQDIDTVPPAWTGFSNNDNNHDEWNEYRKYTEMYRYSKEFNDFIEQIGYKRYPDDIMLPKTQSLTIYAHPEEYDYPEIKQYHPDWFNIDVFNKNEKREMIDLKEFLPKEFYESDLDGKFSGKFIYVSMGSMGSIDLDLMK</sequence>
<name>A0A1Y3B9T5_EURMA</name>
<dbReference type="OrthoDB" id="6497089at2759"/>
<keyword evidence="2" id="KW-1185">Reference proteome</keyword>
<proteinExistence type="predicted"/>
<reference evidence="1 2" key="1">
    <citation type="submission" date="2017-03" db="EMBL/GenBank/DDBJ databases">
        <title>Genome Survey of Euroglyphus maynei.</title>
        <authorList>
            <person name="Arlian L.G."/>
            <person name="Morgan M.S."/>
            <person name="Rider S.D."/>
        </authorList>
    </citation>
    <scope>NUCLEOTIDE SEQUENCE [LARGE SCALE GENOMIC DNA]</scope>
    <source>
        <strain evidence="1">Arlian Lab</strain>
        <tissue evidence="1">Whole body</tissue>
    </source>
</reference>
<dbReference type="AlphaFoldDB" id="A0A1Y3B9T5"/>
<gene>
    <name evidence="1" type="ORF">BLA29_007148</name>
</gene>
<dbReference type="EMBL" id="MUJZ01035078">
    <property type="protein sequence ID" value="OTF76947.1"/>
    <property type="molecule type" value="Genomic_DNA"/>
</dbReference>
<accession>A0A1Y3B9T5</accession>
<comment type="caution">
    <text evidence="1">The sequence shown here is derived from an EMBL/GenBank/DDBJ whole genome shotgun (WGS) entry which is preliminary data.</text>
</comment>
<feature type="non-terminal residue" evidence="1">
    <location>
        <position position="301"/>
    </location>
</feature>
<dbReference type="SUPFAM" id="SSF53756">
    <property type="entry name" value="UDP-Glycosyltransferase/glycogen phosphorylase"/>
    <property type="match status" value="1"/>
</dbReference>
<evidence type="ECO:0000313" key="2">
    <source>
        <dbReference type="Proteomes" id="UP000194236"/>
    </source>
</evidence>
<dbReference type="Gene3D" id="3.40.50.2000">
    <property type="entry name" value="Glycogen Phosphorylase B"/>
    <property type="match status" value="1"/>
</dbReference>
<organism evidence="1 2">
    <name type="scientific">Euroglyphus maynei</name>
    <name type="common">Mayne's house dust mite</name>
    <dbReference type="NCBI Taxonomy" id="6958"/>
    <lineage>
        <taxon>Eukaryota</taxon>
        <taxon>Metazoa</taxon>
        <taxon>Ecdysozoa</taxon>
        <taxon>Arthropoda</taxon>
        <taxon>Chelicerata</taxon>
        <taxon>Arachnida</taxon>
        <taxon>Acari</taxon>
        <taxon>Acariformes</taxon>
        <taxon>Sarcoptiformes</taxon>
        <taxon>Astigmata</taxon>
        <taxon>Psoroptidia</taxon>
        <taxon>Analgoidea</taxon>
        <taxon>Pyroglyphidae</taxon>
        <taxon>Pyroglyphinae</taxon>
        <taxon>Euroglyphus</taxon>
    </lineage>
</organism>
<dbReference type="Proteomes" id="UP000194236">
    <property type="component" value="Unassembled WGS sequence"/>
</dbReference>
<evidence type="ECO:0000313" key="1">
    <source>
        <dbReference type="EMBL" id="OTF76947.1"/>
    </source>
</evidence>
<protein>
    <submittedName>
        <fullName evidence="1">Uncharacterized protein</fullName>
    </submittedName>
</protein>